<proteinExistence type="predicted"/>
<evidence type="ECO:0000313" key="2">
    <source>
        <dbReference type="Proteomes" id="UP000053825"/>
    </source>
</evidence>
<dbReference type="Proteomes" id="UP000053825">
    <property type="component" value="Unassembled WGS sequence"/>
</dbReference>
<evidence type="ECO:0000313" key="1">
    <source>
        <dbReference type="EMBL" id="KOC59110.1"/>
    </source>
</evidence>
<accession>A0A0L7QKM4</accession>
<dbReference type="GO" id="GO:0003676">
    <property type="term" value="F:nucleic acid binding"/>
    <property type="evidence" value="ECO:0007669"/>
    <property type="project" value="InterPro"/>
</dbReference>
<dbReference type="EMBL" id="KQ414945">
    <property type="protein sequence ID" value="KOC59110.1"/>
    <property type="molecule type" value="Genomic_DNA"/>
</dbReference>
<dbReference type="Gene3D" id="3.30.420.10">
    <property type="entry name" value="Ribonuclease H-like superfamily/Ribonuclease H"/>
    <property type="match status" value="1"/>
</dbReference>
<gene>
    <name evidence="1" type="ORF">WH47_10936</name>
</gene>
<protein>
    <submittedName>
        <fullName evidence="1">Uncharacterized protein</fullName>
    </submittedName>
</protein>
<dbReference type="AlphaFoldDB" id="A0A0L7QKM4"/>
<sequence length="51" mass="6149">MNAIEHLWGEIGRRIKIRSIKNEEQLKNTILTEWRSTGPEITKKTNWRDEK</sequence>
<dbReference type="InterPro" id="IPR036397">
    <property type="entry name" value="RNaseH_sf"/>
</dbReference>
<keyword evidence="2" id="KW-1185">Reference proteome</keyword>
<reference evidence="1 2" key="1">
    <citation type="submission" date="2015-07" db="EMBL/GenBank/DDBJ databases">
        <title>The genome of Habropoda laboriosa.</title>
        <authorList>
            <person name="Pan H."/>
            <person name="Kapheim K."/>
        </authorList>
    </citation>
    <scope>NUCLEOTIDE SEQUENCE [LARGE SCALE GENOMIC DNA]</scope>
    <source>
        <strain evidence="1">0110345459</strain>
    </source>
</reference>
<name>A0A0L7QKM4_9HYME</name>
<organism evidence="1 2">
    <name type="scientific">Habropoda laboriosa</name>
    <dbReference type="NCBI Taxonomy" id="597456"/>
    <lineage>
        <taxon>Eukaryota</taxon>
        <taxon>Metazoa</taxon>
        <taxon>Ecdysozoa</taxon>
        <taxon>Arthropoda</taxon>
        <taxon>Hexapoda</taxon>
        <taxon>Insecta</taxon>
        <taxon>Pterygota</taxon>
        <taxon>Neoptera</taxon>
        <taxon>Endopterygota</taxon>
        <taxon>Hymenoptera</taxon>
        <taxon>Apocrita</taxon>
        <taxon>Aculeata</taxon>
        <taxon>Apoidea</taxon>
        <taxon>Anthophila</taxon>
        <taxon>Apidae</taxon>
        <taxon>Habropoda</taxon>
    </lineage>
</organism>